<evidence type="ECO:0000313" key="4">
    <source>
        <dbReference type="Proteomes" id="UP000708148"/>
    </source>
</evidence>
<protein>
    <recommendedName>
        <fullName evidence="2">Protein kinase domain-containing protein</fullName>
    </recommendedName>
</protein>
<feature type="region of interest" description="Disordered" evidence="1">
    <location>
        <begin position="95"/>
        <end position="127"/>
    </location>
</feature>
<gene>
    <name evidence="3" type="ORF">OSTQU699_LOCUS143</name>
</gene>
<dbReference type="GO" id="GO:0004674">
    <property type="term" value="F:protein serine/threonine kinase activity"/>
    <property type="evidence" value="ECO:0007669"/>
    <property type="project" value="TreeGrafter"/>
</dbReference>
<comment type="caution">
    <text evidence="3">The sequence shown here is derived from an EMBL/GenBank/DDBJ whole genome shotgun (WGS) entry which is preliminary data.</text>
</comment>
<dbReference type="OrthoDB" id="1909384at2759"/>
<feature type="compositionally biased region" description="Polar residues" evidence="1">
    <location>
        <begin position="95"/>
        <end position="111"/>
    </location>
</feature>
<dbReference type="EMBL" id="CAJHUC010000227">
    <property type="protein sequence ID" value="CAD7694780.1"/>
    <property type="molecule type" value="Genomic_DNA"/>
</dbReference>
<dbReference type="SUPFAM" id="SSF56112">
    <property type="entry name" value="Protein kinase-like (PK-like)"/>
    <property type="match status" value="1"/>
</dbReference>
<evidence type="ECO:0000259" key="2">
    <source>
        <dbReference type="PROSITE" id="PS50011"/>
    </source>
</evidence>
<dbReference type="PANTHER" id="PTHR44329:SF25">
    <property type="entry name" value="PROTEIN KINASE DOMAIN-CONTAINING PROTEIN"/>
    <property type="match status" value="1"/>
</dbReference>
<dbReference type="Proteomes" id="UP000708148">
    <property type="component" value="Unassembled WGS sequence"/>
</dbReference>
<dbReference type="PANTHER" id="PTHR44329">
    <property type="entry name" value="SERINE/THREONINE-PROTEIN KINASE TNNI3K-RELATED"/>
    <property type="match status" value="1"/>
</dbReference>
<dbReference type="InterPro" id="IPR008271">
    <property type="entry name" value="Ser/Thr_kinase_AS"/>
</dbReference>
<dbReference type="SMART" id="SM00220">
    <property type="entry name" value="S_TKc"/>
    <property type="match status" value="1"/>
</dbReference>
<reference evidence="3" key="1">
    <citation type="submission" date="2020-12" db="EMBL/GenBank/DDBJ databases">
        <authorList>
            <person name="Iha C."/>
        </authorList>
    </citation>
    <scope>NUCLEOTIDE SEQUENCE</scope>
</reference>
<name>A0A8S1IJS5_9CHLO</name>
<sequence length="352" mass="39321">MEYRLPVVHKLESLLLSSERMIKRHASRFDVLNFYTVSEARWVVQTICQNLRGVLQVFDLTVEDAVPDADAEQDSAFLEHHLKFVVDDGDDCNDLQQSDSSATQCNRSQNGLHEDRKDADDSDPFGDEWHEVKRGLQAQLARLSIVTEDAIDCTESTEIGASDHSTMYKSVWQGQEVAVKRLVLVEQGAGKYEQMAQFLMEAALNAPMSHPNVARVLAVVRSGLIILELASESLFSWYQHGWVADWGLKIQVAHQAALRLAHLHAHRIIHRDVKSCNFLVFPPSSGDCAVPVVKLCDLGIAVGQSEEWRVETTKRQQPGTKKYLAPEIDAGKAHNPQSHVFSFGAVLCEVVV</sequence>
<keyword evidence="4" id="KW-1185">Reference proteome</keyword>
<dbReference type="PROSITE" id="PS50011">
    <property type="entry name" value="PROTEIN_KINASE_DOM"/>
    <property type="match status" value="1"/>
</dbReference>
<organism evidence="3 4">
    <name type="scientific">Ostreobium quekettii</name>
    <dbReference type="NCBI Taxonomy" id="121088"/>
    <lineage>
        <taxon>Eukaryota</taxon>
        <taxon>Viridiplantae</taxon>
        <taxon>Chlorophyta</taxon>
        <taxon>core chlorophytes</taxon>
        <taxon>Ulvophyceae</taxon>
        <taxon>TCBD clade</taxon>
        <taxon>Bryopsidales</taxon>
        <taxon>Ostreobineae</taxon>
        <taxon>Ostreobiaceae</taxon>
        <taxon>Ostreobium</taxon>
    </lineage>
</organism>
<dbReference type="PROSITE" id="PS00108">
    <property type="entry name" value="PROTEIN_KINASE_ST"/>
    <property type="match status" value="1"/>
</dbReference>
<evidence type="ECO:0000256" key="1">
    <source>
        <dbReference type="SAM" id="MobiDB-lite"/>
    </source>
</evidence>
<dbReference type="AlphaFoldDB" id="A0A8S1IJS5"/>
<accession>A0A8S1IJS5</accession>
<dbReference type="InterPro" id="IPR000719">
    <property type="entry name" value="Prot_kinase_dom"/>
</dbReference>
<proteinExistence type="predicted"/>
<dbReference type="Gene3D" id="1.10.510.10">
    <property type="entry name" value="Transferase(Phosphotransferase) domain 1"/>
    <property type="match status" value="1"/>
</dbReference>
<dbReference type="GO" id="GO:0005524">
    <property type="term" value="F:ATP binding"/>
    <property type="evidence" value="ECO:0007669"/>
    <property type="project" value="InterPro"/>
</dbReference>
<dbReference type="InterPro" id="IPR051681">
    <property type="entry name" value="Ser/Thr_Kinases-Pseudokinases"/>
</dbReference>
<dbReference type="InterPro" id="IPR011009">
    <property type="entry name" value="Kinase-like_dom_sf"/>
</dbReference>
<dbReference type="Pfam" id="PF00069">
    <property type="entry name" value="Pkinase"/>
    <property type="match status" value="1"/>
</dbReference>
<dbReference type="Gene3D" id="3.30.200.20">
    <property type="entry name" value="Phosphorylase Kinase, domain 1"/>
    <property type="match status" value="1"/>
</dbReference>
<evidence type="ECO:0000313" key="3">
    <source>
        <dbReference type="EMBL" id="CAD7694780.1"/>
    </source>
</evidence>
<feature type="domain" description="Protein kinase" evidence="2">
    <location>
        <begin position="153"/>
        <end position="352"/>
    </location>
</feature>